<gene>
    <name evidence="2" type="ORF">EYF80_033330</name>
</gene>
<sequence length="111" mass="12362">MTGTPLEKRRPQSGNARLEDGGRRVSIVEDGCKETYGVTVSMKEGKTPPEESAERNPTRDASQGVAPRSVVHREQWNPLHPDRGTSLSPDNPKPNTASLNLQLRHQKRILR</sequence>
<name>A0A4Z2GT85_9TELE</name>
<keyword evidence="3" id="KW-1185">Reference proteome</keyword>
<feature type="compositionally biased region" description="Polar residues" evidence="1">
    <location>
        <begin position="85"/>
        <end position="103"/>
    </location>
</feature>
<evidence type="ECO:0000313" key="2">
    <source>
        <dbReference type="EMBL" id="TNN56460.1"/>
    </source>
</evidence>
<feature type="compositionally biased region" description="Basic and acidic residues" evidence="1">
    <location>
        <begin position="1"/>
        <end position="10"/>
    </location>
</feature>
<evidence type="ECO:0000256" key="1">
    <source>
        <dbReference type="SAM" id="MobiDB-lite"/>
    </source>
</evidence>
<dbReference type="Proteomes" id="UP000314294">
    <property type="component" value="Unassembled WGS sequence"/>
</dbReference>
<reference evidence="2 3" key="1">
    <citation type="submission" date="2019-03" db="EMBL/GenBank/DDBJ databases">
        <title>First draft genome of Liparis tanakae, snailfish: a comprehensive survey of snailfish specific genes.</title>
        <authorList>
            <person name="Kim W."/>
            <person name="Song I."/>
            <person name="Jeong J.-H."/>
            <person name="Kim D."/>
            <person name="Kim S."/>
            <person name="Ryu S."/>
            <person name="Song J.Y."/>
            <person name="Lee S.K."/>
        </authorList>
    </citation>
    <scope>NUCLEOTIDE SEQUENCE [LARGE SCALE GENOMIC DNA]</scope>
    <source>
        <tissue evidence="2">Muscle</tissue>
    </source>
</reference>
<feature type="compositionally biased region" description="Basic and acidic residues" evidence="1">
    <location>
        <begin position="71"/>
        <end position="83"/>
    </location>
</feature>
<proteinExistence type="predicted"/>
<dbReference type="EMBL" id="SRLO01000428">
    <property type="protein sequence ID" value="TNN56460.1"/>
    <property type="molecule type" value="Genomic_DNA"/>
</dbReference>
<feature type="region of interest" description="Disordered" evidence="1">
    <location>
        <begin position="1"/>
        <end position="111"/>
    </location>
</feature>
<feature type="compositionally biased region" description="Basic and acidic residues" evidence="1">
    <location>
        <begin position="43"/>
        <end position="58"/>
    </location>
</feature>
<feature type="compositionally biased region" description="Basic and acidic residues" evidence="1">
    <location>
        <begin position="17"/>
        <end position="33"/>
    </location>
</feature>
<comment type="caution">
    <text evidence="2">The sequence shown here is derived from an EMBL/GenBank/DDBJ whole genome shotgun (WGS) entry which is preliminary data.</text>
</comment>
<accession>A0A4Z2GT85</accession>
<protein>
    <submittedName>
        <fullName evidence="2">Uncharacterized protein</fullName>
    </submittedName>
</protein>
<dbReference type="AlphaFoldDB" id="A0A4Z2GT85"/>
<organism evidence="2 3">
    <name type="scientific">Liparis tanakae</name>
    <name type="common">Tanaka's snailfish</name>
    <dbReference type="NCBI Taxonomy" id="230148"/>
    <lineage>
        <taxon>Eukaryota</taxon>
        <taxon>Metazoa</taxon>
        <taxon>Chordata</taxon>
        <taxon>Craniata</taxon>
        <taxon>Vertebrata</taxon>
        <taxon>Euteleostomi</taxon>
        <taxon>Actinopterygii</taxon>
        <taxon>Neopterygii</taxon>
        <taxon>Teleostei</taxon>
        <taxon>Neoteleostei</taxon>
        <taxon>Acanthomorphata</taxon>
        <taxon>Eupercaria</taxon>
        <taxon>Perciformes</taxon>
        <taxon>Cottioidei</taxon>
        <taxon>Cottales</taxon>
        <taxon>Liparidae</taxon>
        <taxon>Liparis</taxon>
    </lineage>
</organism>
<evidence type="ECO:0000313" key="3">
    <source>
        <dbReference type="Proteomes" id="UP000314294"/>
    </source>
</evidence>